<sequence length="326" mass="36870">MSSSHYLIQILPGLEDMVAFDSSLFFKASTTDSHTYNSVKSNSDSNSLPSTPPSYPHLESYFPGHSPCIEDASSNTLTVQSKSNPTDSLSAVTTNQVKLDINSNSPTFSIFDPKPKSKAGRKRKSEVVDQDVRAKERVIRNRVAAQESRNRQRLYVTELEQKNQLLGAENKILESRLSTVEQEKLYLSKALEAMTVQLVMSQTQAQIQMAEMTNFLFDGFGESAVLTKLEYDKGIHNSLQRKPSTYLRNLHEMTSTNFNHPNIGILWWILIWIFCYGLQVNPKLNEVIDISPLMEISRKILQEPVKELHEDQSSSLSLPNLSLWPT</sequence>
<proteinExistence type="inferred from homology"/>
<protein>
    <recommendedName>
        <fullName evidence="10">BZIP domain-containing protein</fullName>
    </recommendedName>
</protein>
<keyword evidence="8" id="KW-0175">Coiled coil</keyword>
<dbReference type="PROSITE" id="PS00036">
    <property type="entry name" value="BZIP_BASIC"/>
    <property type="match status" value="1"/>
</dbReference>
<keyword evidence="12" id="KW-1185">Reference proteome</keyword>
<keyword evidence="6" id="KW-0834">Unfolded protein response</keyword>
<keyword evidence="5" id="KW-0804">Transcription</keyword>
<dbReference type="InterPro" id="IPR004827">
    <property type="entry name" value="bZIP"/>
</dbReference>
<keyword evidence="3" id="KW-0805">Transcription regulation</keyword>
<evidence type="ECO:0000256" key="3">
    <source>
        <dbReference type="ARBA" id="ARBA00023015"/>
    </source>
</evidence>
<feature type="coiled-coil region" evidence="8">
    <location>
        <begin position="156"/>
        <end position="183"/>
    </location>
</feature>
<evidence type="ECO:0000313" key="12">
    <source>
        <dbReference type="Proteomes" id="UP001479436"/>
    </source>
</evidence>
<evidence type="ECO:0000256" key="1">
    <source>
        <dbReference type="ARBA" id="ARBA00004123"/>
    </source>
</evidence>
<name>A0ABR2W771_9FUNG</name>
<dbReference type="EMBL" id="JASJQH010006967">
    <property type="protein sequence ID" value="KAK9721805.1"/>
    <property type="molecule type" value="Genomic_DNA"/>
</dbReference>
<comment type="caution">
    <text evidence="11">The sequence shown here is derived from an EMBL/GenBank/DDBJ whole genome shotgun (WGS) entry which is preliminary data.</text>
</comment>
<feature type="domain" description="BZIP" evidence="10">
    <location>
        <begin position="131"/>
        <end position="194"/>
    </location>
</feature>
<feature type="compositionally biased region" description="Polar residues" evidence="9">
    <location>
        <begin position="36"/>
        <end position="49"/>
    </location>
</feature>
<comment type="similarity">
    <text evidence="2">Belongs to the bZIP family.</text>
</comment>
<accession>A0ABR2W771</accession>
<dbReference type="SMART" id="SM00338">
    <property type="entry name" value="BRLZ"/>
    <property type="match status" value="1"/>
</dbReference>
<evidence type="ECO:0000256" key="9">
    <source>
        <dbReference type="SAM" id="MobiDB-lite"/>
    </source>
</evidence>
<feature type="region of interest" description="Disordered" evidence="9">
    <location>
        <begin position="108"/>
        <end position="128"/>
    </location>
</feature>
<evidence type="ECO:0000256" key="2">
    <source>
        <dbReference type="ARBA" id="ARBA00007163"/>
    </source>
</evidence>
<dbReference type="PANTHER" id="PTHR46714:SF6">
    <property type="entry name" value="TRANSCRIPTIONAL ACTIVATOR HAC1"/>
    <property type="match status" value="1"/>
</dbReference>
<evidence type="ECO:0000256" key="4">
    <source>
        <dbReference type="ARBA" id="ARBA00023125"/>
    </source>
</evidence>
<dbReference type="PANTHER" id="PTHR46714">
    <property type="entry name" value="TRANSCRIPTIONAL ACTIVATOR HAC1"/>
    <property type="match status" value="1"/>
</dbReference>
<evidence type="ECO:0000256" key="5">
    <source>
        <dbReference type="ARBA" id="ARBA00023163"/>
    </source>
</evidence>
<evidence type="ECO:0000313" key="11">
    <source>
        <dbReference type="EMBL" id="KAK9721805.1"/>
    </source>
</evidence>
<evidence type="ECO:0000259" key="10">
    <source>
        <dbReference type="PROSITE" id="PS50217"/>
    </source>
</evidence>
<dbReference type="CDD" id="cd14686">
    <property type="entry name" value="bZIP"/>
    <property type="match status" value="1"/>
</dbReference>
<keyword evidence="4" id="KW-0238">DNA-binding</keyword>
<dbReference type="InterPro" id="IPR044280">
    <property type="entry name" value="Hac1/HY5"/>
</dbReference>
<keyword evidence="7" id="KW-0539">Nucleus</keyword>
<comment type="subcellular location">
    <subcellularLocation>
        <location evidence="1">Nucleus</location>
    </subcellularLocation>
</comment>
<dbReference type="Proteomes" id="UP001479436">
    <property type="component" value="Unassembled WGS sequence"/>
</dbReference>
<evidence type="ECO:0000256" key="8">
    <source>
        <dbReference type="SAM" id="Coils"/>
    </source>
</evidence>
<dbReference type="Gene3D" id="1.20.5.170">
    <property type="match status" value="1"/>
</dbReference>
<feature type="region of interest" description="Disordered" evidence="9">
    <location>
        <begin position="36"/>
        <end position="55"/>
    </location>
</feature>
<evidence type="ECO:0000256" key="6">
    <source>
        <dbReference type="ARBA" id="ARBA00023230"/>
    </source>
</evidence>
<reference evidence="11 12" key="1">
    <citation type="submission" date="2023-04" db="EMBL/GenBank/DDBJ databases">
        <title>Genome of Basidiobolus ranarum AG-B5.</title>
        <authorList>
            <person name="Stajich J.E."/>
            <person name="Carter-House D."/>
            <person name="Gryganskyi A."/>
        </authorList>
    </citation>
    <scope>NUCLEOTIDE SEQUENCE [LARGE SCALE GENOMIC DNA]</scope>
    <source>
        <strain evidence="11 12">AG-B5</strain>
    </source>
</reference>
<dbReference type="InterPro" id="IPR046347">
    <property type="entry name" value="bZIP_sf"/>
</dbReference>
<dbReference type="PROSITE" id="PS50217">
    <property type="entry name" value="BZIP"/>
    <property type="match status" value="1"/>
</dbReference>
<gene>
    <name evidence="11" type="ORF">K7432_003127</name>
</gene>
<evidence type="ECO:0000256" key="7">
    <source>
        <dbReference type="ARBA" id="ARBA00023242"/>
    </source>
</evidence>
<dbReference type="SUPFAM" id="SSF57959">
    <property type="entry name" value="Leucine zipper domain"/>
    <property type="match status" value="1"/>
</dbReference>
<organism evidence="11 12">
    <name type="scientific">Basidiobolus ranarum</name>
    <dbReference type="NCBI Taxonomy" id="34480"/>
    <lineage>
        <taxon>Eukaryota</taxon>
        <taxon>Fungi</taxon>
        <taxon>Fungi incertae sedis</taxon>
        <taxon>Zoopagomycota</taxon>
        <taxon>Entomophthoromycotina</taxon>
        <taxon>Basidiobolomycetes</taxon>
        <taxon>Basidiobolales</taxon>
        <taxon>Basidiobolaceae</taxon>
        <taxon>Basidiobolus</taxon>
    </lineage>
</organism>
<dbReference type="Pfam" id="PF00170">
    <property type="entry name" value="bZIP_1"/>
    <property type="match status" value="1"/>
</dbReference>